<keyword evidence="1" id="KW-0472">Membrane</keyword>
<feature type="transmembrane region" description="Helical" evidence="1">
    <location>
        <begin position="14"/>
        <end position="33"/>
    </location>
</feature>
<dbReference type="InterPro" id="IPR036938">
    <property type="entry name" value="PAP2/HPO_sf"/>
</dbReference>
<evidence type="ECO:0000313" key="4">
    <source>
        <dbReference type="Proteomes" id="UP000094472"/>
    </source>
</evidence>
<evidence type="ECO:0000313" key="3">
    <source>
        <dbReference type="EMBL" id="ODR98224.1"/>
    </source>
</evidence>
<dbReference type="EMBL" id="LPWF01000023">
    <property type="protein sequence ID" value="ODR98224.1"/>
    <property type="molecule type" value="Genomic_DNA"/>
</dbReference>
<comment type="caution">
    <text evidence="3">The sequence shown here is derived from an EMBL/GenBank/DDBJ whole genome shotgun (WGS) entry which is preliminary data.</text>
</comment>
<protein>
    <recommendedName>
        <fullName evidence="2">Phosphatidic acid phosphatase type 2/haloperoxidase domain-containing protein</fullName>
    </recommendedName>
</protein>
<feature type="transmembrane region" description="Helical" evidence="1">
    <location>
        <begin position="183"/>
        <end position="204"/>
    </location>
</feature>
<dbReference type="PANTHER" id="PTHR14969:SF13">
    <property type="entry name" value="AT30094P"/>
    <property type="match status" value="1"/>
</dbReference>
<dbReference type="PANTHER" id="PTHR14969">
    <property type="entry name" value="SPHINGOSINE-1-PHOSPHATE PHOSPHOHYDROLASE"/>
    <property type="match status" value="1"/>
</dbReference>
<keyword evidence="4" id="KW-1185">Reference proteome</keyword>
<feature type="transmembrane region" description="Helical" evidence="1">
    <location>
        <begin position="150"/>
        <end position="177"/>
    </location>
</feature>
<feature type="transmembrane region" description="Helical" evidence="1">
    <location>
        <begin position="54"/>
        <end position="73"/>
    </location>
</feature>
<keyword evidence="1" id="KW-1133">Transmembrane helix</keyword>
<proteinExistence type="predicted"/>
<dbReference type="AlphaFoldDB" id="A0A1E3VXF5"/>
<feature type="transmembrane region" description="Helical" evidence="1">
    <location>
        <begin position="85"/>
        <end position="110"/>
    </location>
</feature>
<dbReference type="SMART" id="SM00014">
    <property type="entry name" value="acidPPc"/>
    <property type="match status" value="1"/>
</dbReference>
<organism evidence="3 4">
    <name type="scientific">Methyloceanibacter superfactus</name>
    <dbReference type="NCBI Taxonomy" id="1774969"/>
    <lineage>
        <taxon>Bacteria</taxon>
        <taxon>Pseudomonadati</taxon>
        <taxon>Pseudomonadota</taxon>
        <taxon>Alphaproteobacteria</taxon>
        <taxon>Hyphomicrobiales</taxon>
        <taxon>Hyphomicrobiaceae</taxon>
        <taxon>Methyloceanibacter</taxon>
    </lineage>
</organism>
<dbReference type="OrthoDB" id="9780507at2"/>
<keyword evidence="1" id="KW-0812">Transmembrane</keyword>
<feature type="domain" description="Phosphatidic acid phosphatase type 2/haloperoxidase" evidence="2">
    <location>
        <begin position="92"/>
        <end position="205"/>
    </location>
</feature>
<dbReference type="SUPFAM" id="SSF48317">
    <property type="entry name" value="Acid phosphatase/Vanadium-dependent haloperoxidase"/>
    <property type="match status" value="1"/>
</dbReference>
<accession>A0A1E3VXF5</accession>
<name>A0A1E3VXF5_9HYPH</name>
<evidence type="ECO:0000259" key="2">
    <source>
        <dbReference type="SMART" id="SM00014"/>
    </source>
</evidence>
<reference evidence="3 4" key="1">
    <citation type="journal article" date="2016" name="Environ. Microbiol.">
        <title>New Methyloceanibacter diversity from North Sea sediments includes methanotroph containing solely the soluble methane monooxygenase.</title>
        <authorList>
            <person name="Vekeman B."/>
            <person name="Kerckhof F.M."/>
            <person name="Cremers G."/>
            <person name="de Vos P."/>
            <person name="Vandamme P."/>
            <person name="Boon N."/>
            <person name="Op den Camp H.J."/>
            <person name="Heylen K."/>
        </authorList>
    </citation>
    <scope>NUCLEOTIDE SEQUENCE [LARGE SCALE GENOMIC DNA]</scope>
    <source>
        <strain evidence="3 4">R-67175</strain>
    </source>
</reference>
<evidence type="ECO:0000256" key="1">
    <source>
        <dbReference type="SAM" id="Phobius"/>
    </source>
</evidence>
<dbReference type="InterPro" id="IPR000326">
    <property type="entry name" value="PAP2/HPO"/>
</dbReference>
<gene>
    <name evidence="3" type="ORF">AUC69_09985</name>
</gene>
<dbReference type="STRING" id="1774969.AUC69_09985"/>
<dbReference type="RefSeq" id="WP_069441444.1">
    <property type="nucleotide sequence ID" value="NZ_LPWF01000023.1"/>
</dbReference>
<dbReference type="Proteomes" id="UP000094472">
    <property type="component" value="Unassembled WGS sequence"/>
</dbReference>
<dbReference type="Gene3D" id="1.20.144.10">
    <property type="entry name" value="Phosphatidic acid phosphatase type 2/haloperoxidase"/>
    <property type="match status" value="1"/>
</dbReference>
<dbReference type="Pfam" id="PF01569">
    <property type="entry name" value="PAP2"/>
    <property type="match status" value="1"/>
</dbReference>
<sequence>MTLRLKDLTVIEQVVLALSLVAVGVLVIDPFLLERARALPPEVREFFRTITHIGRSNWILIPTGAAIALAIVLRRNHAGFRNGAAYGLIASTIGFVFVSVGGAGLIANLLKSILGRARPKLFETVSQFEFQLFAFDPDYASTPSGHATTIFAFAAVIAILWPRGRVMLYTAAAWIAASRVLIGAHYFTDVVLGAALGTAFPYWVRDRFAARRWLFERTAEGGYRIRGPRTQAWLGWPERVRVALHGPKLLGDGSRNPGKIAQDRS</sequence>